<dbReference type="GeneID" id="30149158"/>
<dbReference type="OrthoDB" id="4092496at2759"/>
<dbReference type="STRING" id="984486.A0A1E3QRB6"/>
<protein>
    <submittedName>
        <fullName evidence="1">Uncharacterized protein</fullName>
    </submittedName>
</protein>
<evidence type="ECO:0000313" key="2">
    <source>
        <dbReference type="Proteomes" id="UP000094336"/>
    </source>
</evidence>
<feature type="non-terminal residue" evidence="1">
    <location>
        <position position="1"/>
    </location>
</feature>
<reference evidence="2" key="1">
    <citation type="submission" date="2016-05" db="EMBL/GenBank/DDBJ databases">
        <title>Comparative genomics of biotechnologically important yeasts.</title>
        <authorList>
            <consortium name="DOE Joint Genome Institute"/>
            <person name="Riley R."/>
            <person name="Haridas S."/>
            <person name="Wolfe K.H."/>
            <person name="Lopes M.R."/>
            <person name="Hittinger C.T."/>
            <person name="Goker M."/>
            <person name="Salamov A."/>
            <person name="Wisecaver J."/>
            <person name="Long T.M."/>
            <person name="Aerts A.L."/>
            <person name="Barry K."/>
            <person name="Choi C."/>
            <person name="Clum A."/>
            <person name="Coughlan A.Y."/>
            <person name="Deshpande S."/>
            <person name="Douglass A.P."/>
            <person name="Hanson S.J."/>
            <person name="Klenk H.-P."/>
            <person name="Labutti K."/>
            <person name="Lapidus A."/>
            <person name="Lindquist E."/>
            <person name="Lipzen A."/>
            <person name="Meier-Kolthoff J.P."/>
            <person name="Ohm R.A."/>
            <person name="Otillar R.P."/>
            <person name="Pangilinan J."/>
            <person name="Peng Y."/>
            <person name="Rokas A."/>
            <person name="Rosa C.A."/>
            <person name="Scheuner C."/>
            <person name="Sibirny A.A."/>
            <person name="Slot J.C."/>
            <person name="Stielow J.B."/>
            <person name="Sun H."/>
            <person name="Kurtzman C.P."/>
            <person name="Blackwell M."/>
            <person name="Grigoriev I.V."/>
            <person name="Jeffries T.W."/>
        </authorList>
    </citation>
    <scope>NUCLEOTIDE SEQUENCE [LARGE SCALE GENOMIC DNA]</scope>
    <source>
        <strain evidence="2">NRRL Y-12698</strain>
    </source>
</reference>
<sequence length="72" mass="7795">ASYQCHSYCGNAIIESRTCSSSSGYDTDCLCATNSNFMGLINDCLDCAWCLWSDYGKYLEAPLAACKLSTSP</sequence>
<dbReference type="RefSeq" id="XP_018985506.1">
    <property type="nucleotide sequence ID" value="XM_019131305.1"/>
</dbReference>
<gene>
    <name evidence="1" type="ORF">BABINDRAFT_23239</name>
</gene>
<name>A0A1E3QRB6_9ASCO</name>
<dbReference type="EMBL" id="KV454430">
    <property type="protein sequence ID" value="ODQ80178.1"/>
    <property type="molecule type" value="Genomic_DNA"/>
</dbReference>
<feature type="non-terminal residue" evidence="1">
    <location>
        <position position="72"/>
    </location>
</feature>
<proteinExistence type="predicted"/>
<keyword evidence="2" id="KW-1185">Reference proteome</keyword>
<accession>A0A1E3QRB6</accession>
<dbReference type="AlphaFoldDB" id="A0A1E3QRB6"/>
<evidence type="ECO:0000313" key="1">
    <source>
        <dbReference type="EMBL" id="ODQ80178.1"/>
    </source>
</evidence>
<organism evidence="1 2">
    <name type="scientific">Babjeviella inositovora NRRL Y-12698</name>
    <dbReference type="NCBI Taxonomy" id="984486"/>
    <lineage>
        <taxon>Eukaryota</taxon>
        <taxon>Fungi</taxon>
        <taxon>Dikarya</taxon>
        <taxon>Ascomycota</taxon>
        <taxon>Saccharomycotina</taxon>
        <taxon>Pichiomycetes</taxon>
        <taxon>Serinales incertae sedis</taxon>
        <taxon>Babjeviella</taxon>
    </lineage>
</organism>
<dbReference type="Proteomes" id="UP000094336">
    <property type="component" value="Unassembled WGS sequence"/>
</dbReference>